<sequence>MNKKYIKFKSKEKNQQGASIDRIRKRKDTGLKYNNQFRNTNSNRRLNLQDSAQKRKHNYGYPNRWEAAYLFSMDDQMIRYAIMANKYKNKYNNLVMIYGTYWTNMIIKKQTYQRSKISLMRARIVSFDQIMTQIQGGFERKAMSFF</sequence>
<protein>
    <submittedName>
        <fullName evidence="1">Uncharacterized protein</fullName>
    </submittedName>
</protein>
<dbReference type="Proteomes" id="UP000692954">
    <property type="component" value="Unassembled WGS sequence"/>
</dbReference>
<gene>
    <name evidence="1" type="ORF">PSON_ATCC_30995.1.T2930005</name>
</gene>
<keyword evidence="2" id="KW-1185">Reference proteome</keyword>
<organism evidence="1 2">
    <name type="scientific">Paramecium sonneborni</name>
    <dbReference type="NCBI Taxonomy" id="65129"/>
    <lineage>
        <taxon>Eukaryota</taxon>
        <taxon>Sar</taxon>
        <taxon>Alveolata</taxon>
        <taxon>Ciliophora</taxon>
        <taxon>Intramacronucleata</taxon>
        <taxon>Oligohymenophorea</taxon>
        <taxon>Peniculida</taxon>
        <taxon>Parameciidae</taxon>
        <taxon>Paramecium</taxon>
    </lineage>
</organism>
<reference evidence="1" key="1">
    <citation type="submission" date="2021-01" db="EMBL/GenBank/DDBJ databases">
        <authorList>
            <consortium name="Genoscope - CEA"/>
            <person name="William W."/>
        </authorList>
    </citation>
    <scope>NUCLEOTIDE SEQUENCE</scope>
</reference>
<evidence type="ECO:0000313" key="1">
    <source>
        <dbReference type="EMBL" id="CAD8130477.1"/>
    </source>
</evidence>
<dbReference type="EMBL" id="CAJJDN010000293">
    <property type="protein sequence ID" value="CAD8130477.1"/>
    <property type="molecule type" value="Genomic_DNA"/>
</dbReference>
<evidence type="ECO:0000313" key="2">
    <source>
        <dbReference type="Proteomes" id="UP000692954"/>
    </source>
</evidence>
<dbReference type="AlphaFoldDB" id="A0A8S1RSD3"/>
<accession>A0A8S1RSD3</accession>
<comment type="caution">
    <text evidence="1">The sequence shown here is derived from an EMBL/GenBank/DDBJ whole genome shotgun (WGS) entry which is preliminary data.</text>
</comment>
<proteinExistence type="predicted"/>
<name>A0A8S1RSD3_9CILI</name>